<comment type="caution">
    <text evidence="1">The sequence shown here is derived from an EMBL/GenBank/DDBJ whole genome shotgun (WGS) entry which is preliminary data.</text>
</comment>
<reference evidence="1 2" key="1">
    <citation type="journal article" date="2014" name="Antonie Van Leeuwenhoek">
        <title>Hyphomonas beringensis sp. nov. and Hyphomonas chukchiensis sp. nov., isolated from surface seawater of the Bering Sea and Chukchi Sea.</title>
        <authorList>
            <person name="Li C."/>
            <person name="Lai Q."/>
            <person name="Li G."/>
            <person name="Dong C."/>
            <person name="Wang J."/>
            <person name="Liao Y."/>
            <person name="Shao Z."/>
        </authorList>
    </citation>
    <scope>NUCLEOTIDE SEQUENCE [LARGE SCALE GENOMIC DNA]</scope>
    <source>
        <strain evidence="1 2">25B14_1</strain>
    </source>
</reference>
<evidence type="ECO:0000313" key="1">
    <source>
        <dbReference type="EMBL" id="KCZ50930.1"/>
    </source>
</evidence>
<accession>A0A062U450</accession>
<gene>
    <name evidence="1" type="ORF">HY29_06155</name>
</gene>
<dbReference type="EMBL" id="AWFF01000098">
    <property type="protein sequence ID" value="KCZ50930.1"/>
    <property type="molecule type" value="Genomic_DNA"/>
</dbReference>
<evidence type="ECO:0000313" key="2">
    <source>
        <dbReference type="Proteomes" id="UP000027037"/>
    </source>
</evidence>
<dbReference type="AlphaFoldDB" id="A0A062U450"/>
<sequence>MAWGTIRRIGFGVEGLMSRQSSFDFSQDEVRFLG</sequence>
<protein>
    <submittedName>
        <fullName evidence="1">Uncharacterized protein</fullName>
    </submittedName>
</protein>
<dbReference type="Proteomes" id="UP000027037">
    <property type="component" value="Unassembled WGS sequence"/>
</dbReference>
<keyword evidence="2" id="KW-1185">Reference proteome</keyword>
<name>A0A062U450_9PROT</name>
<organism evidence="1 2">
    <name type="scientific">Hyphomonas beringensis</name>
    <dbReference type="NCBI Taxonomy" id="1280946"/>
    <lineage>
        <taxon>Bacteria</taxon>
        <taxon>Pseudomonadati</taxon>
        <taxon>Pseudomonadota</taxon>
        <taxon>Alphaproteobacteria</taxon>
        <taxon>Hyphomonadales</taxon>
        <taxon>Hyphomonadaceae</taxon>
        <taxon>Hyphomonas</taxon>
    </lineage>
</organism>
<proteinExistence type="predicted"/>